<dbReference type="EMBL" id="UOGE01000018">
    <property type="protein sequence ID" value="VAX17119.1"/>
    <property type="molecule type" value="Genomic_DNA"/>
</dbReference>
<reference evidence="2" key="1">
    <citation type="submission" date="2018-06" db="EMBL/GenBank/DDBJ databases">
        <authorList>
            <person name="Zhirakovskaya E."/>
        </authorList>
    </citation>
    <scope>NUCLEOTIDE SEQUENCE</scope>
</reference>
<dbReference type="InterPro" id="IPR006311">
    <property type="entry name" value="TAT_signal"/>
</dbReference>
<feature type="domain" description="Oxidoreductase molybdopterin-binding" evidence="1">
    <location>
        <begin position="67"/>
        <end position="214"/>
    </location>
</feature>
<dbReference type="InterPro" id="IPR036374">
    <property type="entry name" value="OxRdtase_Mopterin-bd_sf"/>
</dbReference>
<dbReference type="PANTHER" id="PTHR19372:SF7">
    <property type="entry name" value="SULFITE OXIDASE, MITOCHONDRIAL"/>
    <property type="match status" value="1"/>
</dbReference>
<dbReference type="SUPFAM" id="SSF56524">
    <property type="entry name" value="Oxidoreductase molybdopterin-binding domain"/>
    <property type="match status" value="1"/>
</dbReference>
<sequence>MNNITRRDFLDKGAVSLLKLSLGLYLADAAFPWPAHAKEDQSIFDNFPIPEITSASEHYLQQIDLKPAVSARKWRLAITGEVKKPLELAYYDFNKIERFSILNTLKCIGDPVGGKQAGHARWEGVRLRTLLRMAKIRSTAKDIVFHAVDGYSDSIPAARALGGEVLLAINMNGKRITKGHGFPIRAIVPNIYGMKNVKWIDRIEVTSYDYQGYWQKQGWSETAEIKTFSTILKAGISGAKSPALIAGVAYAGSRGISAVQISVEDGPWENVILKPAMSKYSWNLWAYKLESRAGSDVTVKIRAVERNGDVQQKGGWLARAYPDGVDGYHTIRVTDDI</sequence>
<protein>
    <recommendedName>
        <fullName evidence="1">Oxidoreductase molybdopterin-binding domain-containing protein</fullName>
    </recommendedName>
</protein>
<dbReference type="PANTHER" id="PTHR19372">
    <property type="entry name" value="SULFITE REDUCTASE"/>
    <property type="match status" value="1"/>
</dbReference>
<dbReference type="PROSITE" id="PS51318">
    <property type="entry name" value="TAT"/>
    <property type="match status" value="1"/>
</dbReference>
<dbReference type="InterPro" id="IPR014756">
    <property type="entry name" value="Ig_E-set"/>
</dbReference>
<dbReference type="AlphaFoldDB" id="A0A3B1BG74"/>
<dbReference type="Gene3D" id="2.60.40.650">
    <property type="match status" value="1"/>
</dbReference>
<proteinExistence type="predicted"/>
<dbReference type="GO" id="GO:0008482">
    <property type="term" value="F:sulfite oxidase activity"/>
    <property type="evidence" value="ECO:0007669"/>
    <property type="project" value="TreeGrafter"/>
</dbReference>
<dbReference type="Pfam" id="PF00174">
    <property type="entry name" value="Oxidored_molyb"/>
    <property type="match status" value="1"/>
</dbReference>
<gene>
    <name evidence="2" type="ORF">MNBD_NITROSPINAE02-1329</name>
</gene>
<dbReference type="InterPro" id="IPR000572">
    <property type="entry name" value="OxRdtase_Mopterin-bd_dom"/>
</dbReference>
<dbReference type="SUPFAM" id="SSF81296">
    <property type="entry name" value="E set domains"/>
    <property type="match status" value="1"/>
</dbReference>
<accession>A0A3B1BG74</accession>
<dbReference type="GO" id="GO:0006790">
    <property type="term" value="P:sulfur compound metabolic process"/>
    <property type="evidence" value="ECO:0007669"/>
    <property type="project" value="TreeGrafter"/>
</dbReference>
<name>A0A3B1BG74_9ZZZZ</name>
<dbReference type="GO" id="GO:0020037">
    <property type="term" value="F:heme binding"/>
    <property type="evidence" value="ECO:0007669"/>
    <property type="project" value="TreeGrafter"/>
</dbReference>
<evidence type="ECO:0000313" key="2">
    <source>
        <dbReference type="EMBL" id="VAX17119.1"/>
    </source>
</evidence>
<dbReference type="GO" id="GO:0043546">
    <property type="term" value="F:molybdopterin cofactor binding"/>
    <property type="evidence" value="ECO:0007669"/>
    <property type="project" value="TreeGrafter"/>
</dbReference>
<evidence type="ECO:0000259" key="1">
    <source>
        <dbReference type="Pfam" id="PF00174"/>
    </source>
</evidence>
<organism evidence="2">
    <name type="scientific">hydrothermal vent metagenome</name>
    <dbReference type="NCBI Taxonomy" id="652676"/>
    <lineage>
        <taxon>unclassified sequences</taxon>
        <taxon>metagenomes</taxon>
        <taxon>ecological metagenomes</taxon>
    </lineage>
</organism>
<dbReference type="Gene3D" id="3.90.420.10">
    <property type="entry name" value="Oxidoreductase, molybdopterin-binding domain"/>
    <property type="match status" value="1"/>
</dbReference>